<evidence type="ECO:0000313" key="3">
    <source>
        <dbReference type="EMBL" id="KAJ9130033.1"/>
    </source>
</evidence>
<feature type="region of interest" description="Disordered" evidence="1">
    <location>
        <begin position="377"/>
        <end position="419"/>
    </location>
</feature>
<dbReference type="EMBL" id="JANBVO010000112">
    <property type="protein sequence ID" value="KAJ9130033.1"/>
    <property type="molecule type" value="Genomic_DNA"/>
</dbReference>
<gene>
    <name evidence="3" type="ORF">NKR23_g12375</name>
</gene>
<dbReference type="PANTHER" id="PTHR34098:SF1">
    <property type="entry name" value="F-BOX ONLY PROTEIN 47"/>
    <property type="match status" value="1"/>
</dbReference>
<accession>A0AA38R1G7</accession>
<dbReference type="Proteomes" id="UP001174694">
    <property type="component" value="Unassembled WGS sequence"/>
</dbReference>
<protein>
    <submittedName>
        <fullName evidence="3">F-box domain-containing protein</fullName>
    </submittedName>
</protein>
<evidence type="ECO:0000259" key="2">
    <source>
        <dbReference type="PROSITE" id="PS50181"/>
    </source>
</evidence>
<dbReference type="InterPro" id="IPR001810">
    <property type="entry name" value="F-box_dom"/>
</dbReference>
<sequence>MSIQKVPIEILWIIAYDLDPEDVFHLSLSCGQFAYLIYRRMICKAALMSGAPFAPETQAARASGNYARALRQLVKRRQAISSAKPYLVALLAVAESYLYENGMLCYLLEGKLRILDLHASSRSEIVIDVHSLLSEEIDGYPQTGTCSFDLLYYADGVVSCLYRQGMFNDQSGEGWLVALSLREHRVLTVRYIENLHQIFVRNNEEYLYYGTHTDTDADGHVRWALQGYSIRDDNWFDQKIRLLDMLGSDIGSSICFEIIDGHFYGLSNETGFEAGDADFTSFYYAFKFPVDGPKPQNTQMSSRQSMWRRDHVEGPIDDRWTFMRLQKDEKSGRVQVVESRSEWLAGHRSGRRTYYTTDLDFPEVNDEYVPAAGQSEQAVGHDAEGDNLPGEAETPSDASRATPKRCPHHTHPGDETSSPSHYAFTRNFVQSYHSASQAFLDLVVDRLPSETEARRLRLLAGSRRLRPADEICEAELGASLSTEEEISKLFRANGENTISFWPSDSDLVRADPVLDASLDDLYRVLNPPTFDGNVTGTWDDRSLLYATEGEDTKALVFVSFDPAIYLHGLPAWSGPRPAVMPIVHAEGIAYSAETDSRHPRWWSREVPMYKAISDEIPYGYTLGQPSAPQQGAS</sequence>
<evidence type="ECO:0000256" key="1">
    <source>
        <dbReference type="SAM" id="MobiDB-lite"/>
    </source>
</evidence>
<dbReference type="AlphaFoldDB" id="A0AA38R1G7"/>
<organism evidence="3 4">
    <name type="scientific">Pleurostoma richardsiae</name>
    <dbReference type="NCBI Taxonomy" id="41990"/>
    <lineage>
        <taxon>Eukaryota</taxon>
        <taxon>Fungi</taxon>
        <taxon>Dikarya</taxon>
        <taxon>Ascomycota</taxon>
        <taxon>Pezizomycotina</taxon>
        <taxon>Sordariomycetes</taxon>
        <taxon>Sordariomycetidae</taxon>
        <taxon>Calosphaeriales</taxon>
        <taxon>Pleurostomataceae</taxon>
        <taxon>Pleurostoma</taxon>
    </lineage>
</organism>
<reference evidence="3" key="1">
    <citation type="submission" date="2022-07" db="EMBL/GenBank/DDBJ databases">
        <title>Fungi with potential for degradation of polypropylene.</title>
        <authorList>
            <person name="Gostincar C."/>
        </authorList>
    </citation>
    <scope>NUCLEOTIDE SEQUENCE</scope>
    <source>
        <strain evidence="3">EXF-13308</strain>
    </source>
</reference>
<evidence type="ECO:0000313" key="4">
    <source>
        <dbReference type="Proteomes" id="UP001174694"/>
    </source>
</evidence>
<dbReference type="InterPro" id="IPR038946">
    <property type="entry name" value="FBXO47"/>
</dbReference>
<comment type="caution">
    <text evidence="3">The sequence shown here is derived from an EMBL/GenBank/DDBJ whole genome shotgun (WGS) entry which is preliminary data.</text>
</comment>
<dbReference type="PROSITE" id="PS50181">
    <property type="entry name" value="FBOX"/>
    <property type="match status" value="1"/>
</dbReference>
<keyword evidence="4" id="KW-1185">Reference proteome</keyword>
<dbReference type="PANTHER" id="PTHR34098">
    <property type="entry name" value="F-BOX ONLY PROTEIN 47"/>
    <property type="match status" value="1"/>
</dbReference>
<name>A0AA38R1G7_9PEZI</name>
<feature type="domain" description="F-box" evidence="2">
    <location>
        <begin position="1"/>
        <end position="37"/>
    </location>
</feature>
<proteinExistence type="predicted"/>